<dbReference type="NCBIfam" id="NF033103">
    <property type="entry name" value="bla_class_A"/>
    <property type="match status" value="1"/>
</dbReference>
<dbReference type="Gene3D" id="3.40.710.10">
    <property type="entry name" value="DD-peptidase/beta-lactamase superfamily"/>
    <property type="match status" value="1"/>
</dbReference>
<dbReference type="GO" id="GO:0046677">
    <property type="term" value="P:response to antibiotic"/>
    <property type="evidence" value="ECO:0007669"/>
    <property type="project" value="UniProtKB-UniRule"/>
</dbReference>
<keyword evidence="5 6" id="KW-0046">Antibiotic resistance</keyword>
<dbReference type="GO" id="GO:0008800">
    <property type="term" value="F:beta-lactamase activity"/>
    <property type="evidence" value="ECO:0007669"/>
    <property type="project" value="UniProtKB-UniRule"/>
</dbReference>
<dbReference type="InterPro" id="IPR045155">
    <property type="entry name" value="Beta-lactam_cat"/>
</dbReference>
<evidence type="ECO:0000256" key="5">
    <source>
        <dbReference type="ARBA" id="ARBA00023251"/>
    </source>
</evidence>
<evidence type="ECO:0000313" key="9">
    <source>
        <dbReference type="Proteomes" id="UP000623010"/>
    </source>
</evidence>
<evidence type="ECO:0000256" key="3">
    <source>
        <dbReference type="ARBA" id="ARBA00018879"/>
    </source>
</evidence>
<dbReference type="PRINTS" id="PR00118">
    <property type="entry name" value="BLACTAMASEA"/>
</dbReference>
<dbReference type="Proteomes" id="UP000623010">
    <property type="component" value="Unassembled WGS sequence"/>
</dbReference>
<dbReference type="InterPro" id="IPR006311">
    <property type="entry name" value="TAT_signal"/>
</dbReference>
<dbReference type="InterPro" id="IPR000871">
    <property type="entry name" value="Beta-lactam_class-A"/>
</dbReference>
<dbReference type="InterPro" id="IPR023650">
    <property type="entry name" value="Beta-lactam_class-A_AS"/>
</dbReference>
<dbReference type="SUPFAM" id="SSF56601">
    <property type="entry name" value="beta-lactamase/transpeptidase-like"/>
    <property type="match status" value="1"/>
</dbReference>
<proteinExistence type="inferred from homology"/>
<evidence type="ECO:0000256" key="4">
    <source>
        <dbReference type="ARBA" id="ARBA00022801"/>
    </source>
</evidence>
<reference evidence="8" key="1">
    <citation type="journal article" date="2014" name="Int. J. Syst. Evol. Microbiol.">
        <title>Complete genome sequence of Corynebacterium casei LMG S-19264T (=DSM 44701T), isolated from a smear-ripened cheese.</title>
        <authorList>
            <consortium name="US DOE Joint Genome Institute (JGI-PGF)"/>
            <person name="Walter F."/>
            <person name="Albersmeier A."/>
            <person name="Kalinowski J."/>
            <person name="Ruckert C."/>
        </authorList>
    </citation>
    <scope>NUCLEOTIDE SEQUENCE</scope>
    <source>
        <strain evidence="8">JCM 5016</strain>
    </source>
</reference>
<gene>
    <name evidence="8" type="primary">penA</name>
    <name evidence="8" type="ORF">GCM10010389_48870</name>
</gene>
<evidence type="ECO:0000313" key="8">
    <source>
        <dbReference type="EMBL" id="GHA03693.1"/>
    </source>
</evidence>
<dbReference type="InterPro" id="IPR012338">
    <property type="entry name" value="Beta-lactam/transpept-like"/>
</dbReference>
<comment type="caution">
    <text evidence="8">The sequence shown here is derived from an EMBL/GenBank/DDBJ whole genome shotgun (WGS) entry which is preliminary data.</text>
</comment>
<dbReference type="PROSITE" id="PS00146">
    <property type="entry name" value="BETA_LACTAMASE_A"/>
    <property type="match status" value="1"/>
</dbReference>
<reference evidence="8" key="2">
    <citation type="submission" date="2020-09" db="EMBL/GenBank/DDBJ databases">
        <authorList>
            <person name="Sun Q."/>
            <person name="Ohkuma M."/>
        </authorList>
    </citation>
    <scope>NUCLEOTIDE SEQUENCE</scope>
    <source>
        <strain evidence="8">JCM 5016</strain>
    </source>
</reference>
<dbReference type="EC" id="3.5.2.6" evidence="2 6"/>
<dbReference type="GO" id="GO:0030655">
    <property type="term" value="P:beta-lactam antibiotic catabolic process"/>
    <property type="evidence" value="ECO:0007669"/>
    <property type="project" value="InterPro"/>
</dbReference>
<evidence type="ECO:0000256" key="1">
    <source>
        <dbReference type="ARBA" id="ARBA00009009"/>
    </source>
</evidence>
<comment type="catalytic activity">
    <reaction evidence="6">
        <text>a beta-lactam + H2O = a substituted beta-amino acid</text>
        <dbReference type="Rhea" id="RHEA:20401"/>
        <dbReference type="ChEBI" id="CHEBI:15377"/>
        <dbReference type="ChEBI" id="CHEBI:35627"/>
        <dbReference type="ChEBI" id="CHEBI:140347"/>
        <dbReference type="EC" id="3.5.2.6"/>
    </reaction>
</comment>
<protein>
    <recommendedName>
        <fullName evidence="3 6">Beta-lactamase</fullName>
        <ecNumber evidence="2 6">3.5.2.6</ecNumber>
    </recommendedName>
</protein>
<keyword evidence="4 6" id="KW-0378">Hydrolase</keyword>
<accession>A0A918VKG8</accession>
<evidence type="ECO:0000259" key="7">
    <source>
        <dbReference type="Pfam" id="PF13354"/>
    </source>
</evidence>
<sequence length="332" mass="35396">MTPAVAHWFAAAMTDASHAPHVPPATSLPRRRLLRAAGLAVPAAVLASTGTAAPAEAAAPAPAPDTRLRDAEDELRRLEQRYGARLGIHARNTRTGQVLEHRAQEPFAMCSTFKAVVAAAVLRDHGHCAPLDRLVFYPSTDLLPNSPITTEHLDTGMTVGDLCAAAIQYSDNAAGNLLLRQVGGPAGLTRFFRTLGDPVSRLDRWETDLNAAVPEDPRDTTTPRALGRSYARLLLGEALPAAERRQLVTWLKGSVTSGERFRAGLPKEWTVADKTGTGDYASAHDVGVAWTTRGTPIALAVLSSKPTRDAAVDNHLIEAAARVVARTLAPDE</sequence>
<feature type="domain" description="Beta-lactamase class A catalytic" evidence="7">
    <location>
        <begin position="87"/>
        <end position="302"/>
    </location>
</feature>
<keyword evidence="9" id="KW-1185">Reference proteome</keyword>
<dbReference type="PANTHER" id="PTHR35333:SF3">
    <property type="entry name" value="BETA-LACTAMASE-TYPE TRANSPEPTIDASE FOLD CONTAINING PROTEIN"/>
    <property type="match status" value="1"/>
</dbReference>
<organism evidence="8 9">
    <name type="scientific">Streptomyces echinoruber</name>
    <dbReference type="NCBI Taxonomy" id="68898"/>
    <lineage>
        <taxon>Bacteria</taxon>
        <taxon>Bacillati</taxon>
        <taxon>Actinomycetota</taxon>
        <taxon>Actinomycetes</taxon>
        <taxon>Kitasatosporales</taxon>
        <taxon>Streptomycetaceae</taxon>
        <taxon>Streptomyces</taxon>
    </lineage>
</organism>
<comment type="similarity">
    <text evidence="1 6">Belongs to the class-A beta-lactamase family.</text>
</comment>
<dbReference type="EMBL" id="BMWH01000023">
    <property type="protein sequence ID" value="GHA03693.1"/>
    <property type="molecule type" value="Genomic_DNA"/>
</dbReference>
<name>A0A918VKG8_9ACTN</name>
<dbReference type="PROSITE" id="PS51318">
    <property type="entry name" value="TAT"/>
    <property type="match status" value="1"/>
</dbReference>
<evidence type="ECO:0000256" key="6">
    <source>
        <dbReference type="RuleBase" id="RU361140"/>
    </source>
</evidence>
<evidence type="ECO:0000256" key="2">
    <source>
        <dbReference type="ARBA" id="ARBA00012865"/>
    </source>
</evidence>
<dbReference type="AlphaFoldDB" id="A0A918VKG8"/>
<dbReference type="PANTHER" id="PTHR35333">
    <property type="entry name" value="BETA-LACTAMASE"/>
    <property type="match status" value="1"/>
</dbReference>
<dbReference type="Pfam" id="PF13354">
    <property type="entry name" value="Beta-lactamase2"/>
    <property type="match status" value="1"/>
</dbReference>